<dbReference type="GO" id="GO:0003955">
    <property type="term" value="F:NAD(P)H dehydrogenase (quinone) activity"/>
    <property type="evidence" value="ECO:0007669"/>
    <property type="project" value="UniProtKB-EC"/>
</dbReference>
<dbReference type="InterPro" id="IPR008254">
    <property type="entry name" value="Flavodoxin/NO_synth"/>
</dbReference>
<sequence length="256" mass="27091">MGKGGGCVPSKKKLPSIVADDAPSDAPLSIENDTTSAANDNAALESTVPQSIAKLKIFIVFYSMYGHVEGLARRMKKGVDGVDGVEAVLFRVPETLTDDVLQQMRAPPKDDEIPEIPSAAELAAADGFLFGFPTRYGCMAAQMKAFFDSTGQLWKEQKLAGKPAGFFVSTGTQGGGQETTAWTAITQLAHHGMLFVPIGYTFGAGMFKMDSIRGGSPYGAGVFAGDGTREPSETELALAEHQGKYMAAVVKRLSQA</sequence>
<comment type="catalytic activity">
    <reaction evidence="4">
        <text>a quinone + NADH + H(+) = a quinol + NAD(+)</text>
        <dbReference type="Rhea" id="RHEA:46160"/>
        <dbReference type="ChEBI" id="CHEBI:15378"/>
        <dbReference type="ChEBI" id="CHEBI:24646"/>
        <dbReference type="ChEBI" id="CHEBI:57540"/>
        <dbReference type="ChEBI" id="CHEBI:57945"/>
        <dbReference type="ChEBI" id="CHEBI:132124"/>
        <dbReference type="EC" id="1.6.5.2"/>
    </reaction>
</comment>
<dbReference type="EMBL" id="GHES01008459">
    <property type="protein sequence ID" value="MPA39018.1"/>
    <property type="molecule type" value="Transcribed_RNA"/>
</dbReference>
<feature type="region of interest" description="Disordered" evidence="6">
    <location>
        <begin position="1"/>
        <end position="33"/>
    </location>
</feature>
<dbReference type="InterPro" id="IPR005025">
    <property type="entry name" value="FMN_Rdtase-like_dom"/>
</dbReference>
<keyword evidence="9" id="KW-0560">Oxidoreductase</keyword>
<evidence type="ECO:0000256" key="6">
    <source>
        <dbReference type="SAM" id="MobiDB-lite"/>
    </source>
</evidence>
<dbReference type="FunFam" id="3.40.50.360:FF:000001">
    <property type="entry name" value="NAD(P)H dehydrogenase (Quinone) FQR1-like"/>
    <property type="match status" value="1"/>
</dbReference>
<gene>
    <name evidence="8" type="ORF">Din_008457</name>
    <name evidence="9" type="ORF">Din_008459</name>
</gene>
<feature type="domain" description="Flavodoxin-like" evidence="7">
    <location>
        <begin position="57"/>
        <end position="246"/>
    </location>
</feature>
<dbReference type="NCBIfam" id="TIGR01755">
    <property type="entry name" value="flav_wrbA"/>
    <property type="match status" value="1"/>
</dbReference>
<dbReference type="GO" id="GO:0010181">
    <property type="term" value="F:FMN binding"/>
    <property type="evidence" value="ECO:0007669"/>
    <property type="project" value="InterPro"/>
</dbReference>
<name>A0A5B6Z585_DAVIN</name>
<proteinExistence type="inferred from homology"/>
<protein>
    <recommendedName>
        <fullName evidence="3">NAD(P)H dehydrogenase (quinone)</fullName>
        <ecNumber evidence="3">1.6.5.2</ecNumber>
    </recommendedName>
</protein>
<dbReference type="AlphaFoldDB" id="A0A5B6Z585"/>
<evidence type="ECO:0000256" key="5">
    <source>
        <dbReference type="ARBA" id="ARBA00048983"/>
    </source>
</evidence>
<evidence type="ECO:0000313" key="9">
    <source>
        <dbReference type="EMBL" id="MPA39018.1"/>
    </source>
</evidence>
<accession>A0A5B6Z585</accession>
<comment type="catalytic activity">
    <reaction evidence="5">
        <text>a quinone + NADPH + H(+) = a quinol + NADP(+)</text>
        <dbReference type="Rhea" id="RHEA:46164"/>
        <dbReference type="ChEBI" id="CHEBI:15378"/>
        <dbReference type="ChEBI" id="CHEBI:24646"/>
        <dbReference type="ChEBI" id="CHEBI:57783"/>
        <dbReference type="ChEBI" id="CHEBI:58349"/>
        <dbReference type="ChEBI" id="CHEBI:132124"/>
        <dbReference type="EC" id="1.6.5.2"/>
    </reaction>
</comment>
<comment type="cofactor">
    <cofactor evidence="1">
        <name>FMN</name>
        <dbReference type="ChEBI" id="CHEBI:58210"/>
    </cofactor>
</comment>
<evidence type="ECO:0000256" key="1">
    <source>
        <dbReference type="ARBA" id="ARBA00001917"/>
    </source>
</evidence>
<evidence type="ECO:0000313" key="8">
    <source>
        <dbReference type="EMBL" id="MPA39016.1"/>
    </source>
</evidence>
<dbReference type="InterPro" id="IPR029039">
    <property type="entry name" value="Flavoprotein-like_sf"/>
</dbReference>
<dbReference type="EC" id="1.6.5.2" evidence="3"/>
<dbReference type="Gene3D" id="3.40.50.360">
    <property type="match status" value="1"/>
</dbReference>
<dbReference type="NCBIfam" id="NF002999">
    <property type="entry name" value="PRK03767.1"/>
    <property type="match status" value="1"/>
</dbReference>
<dbReference type="GO" id="GO:0016020">
    <property type="term" value="C:membrane"/>
    <property type="evidence" value="ECO:0007669"/>
    <property type="project" value="TreeGrafter"/>
</dbReference>
<dbReference type="PANTHER" id="PTHR30546:SF3">
    <property type="entry name" value="NAD(P)H DEHYDROGENASE (QUINONE) FQR1-LIKE 2-RELATED"/>
    <property type="match status" value="1"/>
</dbReference>
<evidence type="ECO:0000259" key="7">
    <source>
        <dbReference type="PROSITE" id="PS50902"/>
    </source>
</evidence>
<reference evidence="9" key="1">
    <citation type="submission" date="2019-08" db="EMBL/GenBank/DDBJ databases">
        <title>Reference gene set and small RNA set construction with multiple tissues from Davidia involucrata Baill.</title>
        <authorList>
            <person name="Yang H."/>
            <person name="Zhou C."/>
            <person name="Li G."/>
            <person name="Wang J."/>
            <person name="Gao P."/>
            <person name="Wang M."/>
            <person name="Wang R."/>
            <person name="Zhao Y."/>
        </authorList>
    </citation>
    <scope>NUCLEOTIDE SEQUENCE</scope>
    <source>
        <tissue evidence="9">Mixed with DoveR01_LX</tissue>
    </source>
</reference>
<dbReference type="PANTHER" id="PTHR30546">
    <property type="entry name" value="FLAVODOXIN-RELATED PROTEIN WRBA-RELATED"/>
    <property type="match status" value="1"/>
</dbReference>
<dbReference type="InterPro" id="IPR010089">
    <property type="entry name" value="Flavoprotein_WrbA-like"/>
</dbReference>
<dbReference type="EMBL" id="GHES01008457">
    <property type="protein sequence ID" value="MPA39016.1"/>
    <property type="molecule type" value="Transcribed_RNA"/>
</dbReference>
<dbReference type="PROSITE" id="PS50902">
    <property type="entry name" value="FLAVODOXIN_LIKE"/>
    <property type="match status" value="1"/>
</dbReference>
<evidence type="ECO:0000256" key="4">
    <source>
        <dbReference type="ARBA" id="ARBA00047678"/>
    </source>
</evidence>
<comment type="similarity">
    <text evidence="2">Belongs to the WrbA family.</text>
</comment>
<evidence type="ECO:0000256" key="2">
    <source>
        <dbReference type="ARBA" id="ARBA00006961"/>
    </source>
</evidence>
<organism evidence="9">
    <name type="scientific">Davidia involucrata</name>
    <name type="common">Dove tree</name>
    <dbReference type="NCBI Taxonomy" id="16924"/>
    <lineage>
        <taxon>Eukaryota</taxon>
        <taxon>Viridiplantae</taxon>
        <taxon>Streptophyta</taxon>
        <taxon>Embryophyta</taxon>
        <taxon>Tracheophyta</taxon>
        <taxon>Spermatophyta</taxon>
        <taxon>Magnoliopsida</taxon>
        <taxon>eudicotyledons</taxon>
        <taxon>Gunneridae</taxon>
        <taxon>Pentapetalae</taxon>
        <taxon>asterids</taxon>
        <taxon>Cornales</taxon>
        <taxon>Nyssaceae</taxon>
        <taxon>Davidia</taxon>
    </lineage>
</organism>
<dbReference type="Pfam" id="PF03358">
    <property type="entry name" value="FMN_red"/>
    <property type="match status" value="1"/>
</dbReference>
<dbReference type="SUPFAM" id="SSF52218">
    <property type="entry name" value="Flavoproteins"/>
    <property type="match status" value="1"/>
</dbReference>
<evidence type="ECO:0000256" key="3">
    <source>
        <dbReference type="ARBA" id="ARBA00012648"/>
    </source>
</evidence>